<protein>
    <submittedName>
        <fullName evidence="9">Cell division cycle-associated protein 2</fullName>
    </submittedName>
</protein>
<feature type="region of interest" description="Disordered" evidence="7">
    <location>
        <begin position="681"/>
        <end position="716"/>
    </location>
</feature>
<dbReference type="GO" id="GO:0007088">
    <property type="term" value="P:regulation of mitotic nuclear division"/>
    <property type="evidence" value="ECO:0007669"/>
    <property type="project" value="TreeGrafter"/>
</dbReference>
<organism evidence="9 10">
    <name type="scientific">Heterocephalus glaber</name>
    <name type="common">Naked mole rat</name>
    <dbReference type="NCBI Taxonomy" id="10181"/>
    <lineage>
        <taxon>Eukaryota</taxon>
        <taxon>Metazoa</taxon>
        <taxon>Chordata</taxon>
        <taxon>Craniata</taxon>
        <taxon>Vertebrata</taxon>
        <taxon>Euteleostomi</taxon>
        <taxon>Mammalia</taxon>
        <taxon>Eutheria</taxon>
        <taxon>Euarchontoglires</taxon>
        <taxon>Glires</taxon>
        <taxon>Rodentia</taxon>
        <taxon>Hystricomorpha</taxon>
        <taxon>Bathyergidae</taxon>
        <taxon>Heterocephalus</taxon>
    </lineage>
</organism>
<dbReference type="Proteomes" id="UP000006813">
    <property type="component" value="Unassembled WGS sequence"/>
</dbReference>
<sequence>MDTSSNDRGPPETKAPSLHEAENASLISGTGTLETPQKHAADVTPKLCTPQTFKSPLNFSTVTVEQLGITPESFVKNSSGKSSFYRKKSRRRSAIGARGSPETNHLIRFMAQQRALKSTEKSPLALGSPFQGSPGLYRNVNSLRERISAFQSAFHSKESEKMASCPETSEAEGSEVTGLAKKEGQGGGWQPGFPAESSSKRRKISSESSSKDGLGHAGGSGVDPQTPRSSVDTRRAAGASLAPPEISPECRLSQSGCIAEWVPCPAVTEASNGLEVADCVAGTGSGDAVPLATPPTEVSGTSVPEGRSPPPPVCRREVSPTETFVLRSVLKKPCVKPSLDSLQEHHTNLCDDGMHPSLTSNLLNCCKEQKAEDQENCKVPTFLNMRKRKRVTFGEELSPEVFDESLPANTPLRRGGTPARQKDFGSLSLQLPEESPVPEPLPQPDFDAKGEDLENIEPLQISFAALSPNKSSISETLSGTDTFSSSNNQKKISSWKAGRLARTSNRRNQLTSVTEENVSNLHNVEAQPCKEKKVNRRKSQDTKYANRAVSKKKQVFKSGRKKKRKGKKSVEKSLYGEREIASKKPLLSPIPELPEGSEATPSVPGIRRPHSEHLFEFHLVLWPIIKCEQGTRSYTRTKIKTLPHATSLELVFKSGRKKKRKGKKSVEKSLYGEREIASKKPLLSPIPELPEGSEATPSVPGIRRPHSDDFSSTGKLGNLELLKTPAKRETLLLQSPDLHLQQGLHGADAFELCCSDVTGSSLPMATSDEDSDANADTDDSANIPKAENEQEFESELKTELETESSHASSASVTREHRVSDNPRPDLIPQLQEVAVAGQIVEKLCQIFKTAKDINIKLKEQDDFVATEGKLQCNSMSDSQQEFNSLEDVLIKKSKESESHSEDAESQPAESGSVTGCRGGKCGQLSLCRSDAHSVCSQQSGNHSPSYGGVGSSAEVSLRNSELCKDLSDAIEQAFQRTSSETKVRRSTRLQKNSENQGLVWLSLPFPSTSQKAKRRTICSLDRREFESSSPRKETVCSGQNPGVVTSVSGEESSQGQAALGSRVPGKRRKSFCAFPKEKAESLGGEN</sequence>
<feature type="region of interest" description="Disordered" evidence="7">
    <location>
        <begin position="1029"/>
        <end position="1086"/>
    </location>
</feature>
<reference evidence="9 10" key="1">
    <citation type="journal article" date="2011" name="Nature">
        <title>Genome sequencing reveals insights into physiology and longevity of the naked mole rat.</title>
        <authorList>
            <person name="Kim E.B."/>
            <person name="Fang X."/>
            <person name="Fushan A.A."/>
            <person name="Huang Z."/>
            <person name="Lobanov A.V."/>
            <person name="Han L."/>
            <person name="Marino S.M."/>
            <person name="Sun X."/>
            <person name="Turanov A.A."/>
            <person name="Yang P."/>
            <person name="Yim S.H."/>
            <person name="Zhao X."/>
            <person name="Kasaikina M.V."/>
            <person name="Stoletzki N."/>
            <person name="Peng C."/>
            <person name="Polak P."/>
            <person name="Xiong Z."/>
            <person name="Kiezun A."/>
            <person name="Zhu Y."/>
            <person name="Chen Y."/>
            <person name="Kryukov G.V."/>
            <person name="Zhang Q."/>
            <person name="Peshkin L."/>
            <person name="Yang L."/>
            <person name="Bronson R.T."/>
            <person name="Buffenstein R."/>
            <person name="Wang B."/>
            <person name="Han C."/>
            <person name="Li Q."/>
            <person name="Chen L."/>
            <person name="Zhao W."/>
            <person name="Sunyaev S.R."/>
            <person name="Park T.J."/>
            <person name="Zhang G."/>
            <person name="Wang J."/>
            <person name="Gladyshev V.N."/>
        </authorList>
    </citation>
    <scope>NUCLEOTIDE SEQUENCE [LARGE SCALE GENOMIC DNA]</scope>
</reference>
<dbReference type="GO" id="GO:0005694">
    <property type="term" value="C:chromosome"/>
    <property type="evidence" value="ECO:0007669"/>
    <property type="project" value="TreeGrafter"/>
</dbReference>
<name>G5BYA6_HETGA</name>
<keyword evidence="9" id="KW-0132">Cell division</keyword>
<keyword evidence="3" id="KW-0597">Phosphoprotein</keyword>
<proteinExistence type="predicted"/>
<dbReference type="FunCoup" id="G5BYA6">
    <property type="interactions" value="2193"/>
</dbReference>
<dbReference type="InterPro" id="IPR029334">
    <property type="entry name" value="PP1-bd"/>
</dbReference>
<dbReference type="AlphaFoldDB" id="G5BYA6"/>
<dbReference type="InParanoid" id="G5BYA6"/>
<feature type="compositionally biased region" description="Basic residues" evidence="7">
    <location>
        <begin position="549"/>
        <end position="567"/>
    </location>
</feature>
<feature type="region of interest" description="Disordered" evidence="7">
    <location>
        <begin position="402"/>
        <end position="423"/>
    </location>
</feature>
<evidence type="ECO:0000256" key="5">
    <source>
        <dbReference type="ARBA" id="ARBA00023242"/>
    </source>
</evidence>
<feature type="region of interest" description="Disordered" evidence="7">
    <location>
        <begin position="1"/>
        <end position="44"/>
    </location>
</feature>
<evidence type="ECO:0000256" key="3">
    <source>
        <dbReference type="ARBA" id="ARBA00022553"/>
    </source>
</evidence>
<feature type="region of interest" description="Disordered" evidence="7">
    <location>
        <begin position="152"/>
        <end position="249"/>
    </location>
</feature>
<dbReference type="STRING" id="10181.G5BYA6"/>
<evidence type="ECO:0000256" key="2">
    <source>
        <dbReference type="ARBA" id="ARBA00022499"/>
    </source>
</evidence>
<feature type="compositionally biased region" description="Basic and acidic residues" evidence="7">
    <location>
        <begin position="892"/>
        <end position="902"/>
    </location>
</feature>
<feature type="compositionally biased region" description="Basic and acidic residues" evidence="7">
    <location>
        <begin position="794"/>
        <end position="804"/>
    </location>
</feature>
<dbReference type="GO" id="GO:0005634">
    <property type="term" value="C:nucleus"/>
    <property type="evidence" value="ECO:0007669"/>
    <property type="project" value="UniProtKB-SubCell"/>
</dbReference>
<dbReference type="EMBL" id="JH172442">
    <property type="protein sequence ID" value="EHB14267.1"/>
    <property type="molecule type" value="Genomic_DNA"/>
</dbReference>
<feature type="region of interest" description="Disordered" evidence="7">
    <location>
        <begin position="763"/>
        <end position="824"/>
    </location>
</feature>
<keyword evidence="5" id="KW-0539">Nucleus</keyword>
<feature type="compositionally biased region" description="Polar residues" evidence="7">
    <location>
        <begin position="25"/>
        <end position="35"/>
    </location>
</feature>
<feature type="compositionally biased region" description="Acidic residues" evidence="7">
    <location>
        <begin position="767"/>
        <end position="779"/>
    </location>
</feature>
<feature type="compositionally biased region" description="Basic and acidic residues" evidence="7">
    <location>
        <begin position="813"/>
        <end position="823"/>
    </location>
</feature>
<feature type="domain" description="PP1-binding" evidence="8">
    <location>
        <begin position="387"/>
        <end position="447"/>
    </location>
</feature>
<accession>G5BYA6</accession>
<dbReference type="GO" id="GO:0051983">
    <property type="term" value="P:regulation of chromosome segregation"/>
    <property type="evidence" value="ECO:0007669"/>
    <property type="project" value="TreeGrafter"/>
</dbReference>
<dbReference type="Pfam" id="PF15276">
    <property type="entry name" value="PP1_bind"/>
    <property type="match status" value="1"/>
</dbReference>
<comment type="subcellular location">
    <subcellularLocation>
        <location evidence="1">Nucleus</location>
    </subcellularLocation>
</comment>
<keyword evidence="2" id="KW-1017">Isopeptide bond</keyword>
<evidence type="ECO:0000256" key="4">
    <source>
        <dbReference type="ARBA" id="ARBA00022843"/>
    </source>
</evidence>
<feature type="compositionally biased region" description="Basic residues" evidence="7">
    <location>
        <begin position="84"/>
        <end position="93"/>
    </location>
</feature>
<evidence type="ECO:0000256" key="1">
    <source>
        <dbReference type="ARBA" id="ARBA00004123"/>
    </source>
</evidence>
<feature type="region of interest" description="Disordered" evidence="7">
    <location>
        <begin position="528"/>
        <end position="575"/>
    </location>
</feature>
<keyword evidence="4" id="KW-0832">Ubl conjugation</keyword>
<keyword evidence="6" id="KW-0131">Cell cycle</keyword>
<gene>
    <name evidence="9" type="ORF">GW7_07632</name>
</gene>
<dbReference type="PANTHER" id="PTHR21603:SF16">
    <property type="entry name" value="CELL DIVISION CYCLE-ASSOCIATED PROTEIN 2"/>
    <property type="match status" value="1"/>
</dbReference>
<evidence type="ECO:0000256" key="6">
    <source>
        <dbReference type="ARBA" id="ARBA00023306"/>
    </source>
</evidence>
<evidence type="ECO:0000256" key="7">
    <source>
        <dbReference type="SAM" id="MobiDB-lite"/>
    </source>
</evidence>
<evidence type="ECO:0000313" key="9">
    <source>
        <dbReference type="EMBL" id="EHB14267.1"/>
    </source>
</evidence>
<dbReference type="GO" id="GO:0051301">
    <property type="term" value="P:cell division"/>
    <property type="evidence" value="ECO:0007669"/>
    <property type="project" value="UniProtKB-KW"/>
</dbReference>
<feature type="compositionally biased region" description="Low complexity" evidence="7">
    <location>
        <begin position="1042"/>
        <end position="1056"/>
    </location>
</feature>
<evidence type="ECO:0000313" key="10">
    <source>
        <dbReference type="Proteomes" id="UP000006813"/>
    </source>
</evidence>
<dbReference type="PANTHER" id="PTHR21603">
    <property type="entry name" value="ANTIGEN KI-67-LIKE PROTEIN"/>
    <property type="match status" value="1"/>
</dbReference>
<feature type="region of interest" description="Disordered" evidence="7">
    <location>
        <begin position="892"/>
        <end position="916"/>
    </location>
</feature>
<evidence type="ECO:0000259" key="8">
    <source>
        <dbReference type="Pfam" id="PF15276"/>
    </source>
</evidence>
<feature type="region of interest" description="Disordered" evidence="7">
    <location>
        <begin position="73"/>
        <end position="137"/>
    </location>
</feature>
<dbReference type="eggNOG" id="ENOG502S079">
    <property type="taxonomic scope" value="Eukaryota"/>
</dbReference>
<feature type="region of interest" description="Disordered" evidence="7">
    <location>
        <begin position="293"/>
        <end position="316"/>
    </location>
</feature>